<proteinExistence type="predicted"/>
<organism evidence="2 3">
    <name type="scientific">Monascus purpureus</name>
    <name type="common">Red mold</name>
    <name type="synonym">Monascus anka</name>
    <dbReference type="NCBI Taxonomy" id="5098"/>
    <lineage>
        <taxon>Eukaryota</taxon>
        <taxon>Fungi</taxon>
        <taxon>Dikarya</taxon>
        <taxon>Ascomycota</taxon>
        <taxon>Pezizomycotina</taxon>
        <taxon>Eurotiomycetes</taxon>
        <taxon>Eurotiomycetidae</taxon>
        <taxon>Eurotiales</taxon>
        <taxon>Aspergillaceae</taxon>
        <taxon>Monascus</taxon>
    </lineage>
</organism>
<feature type="signal peptide" evidence="1">
    <location>
        <begin position="1"/>
        <end position="24"/>
    </location>
</feature>
<dbReference type="EMBL" id="VIFY01000001">
    <property type="protein sequence ID" value="TQB77489.1"/>
    <property type="molecule type" value="Genomic_DNA"/>
</dbReference>
<dbReference type="Proteomes" id="UP000319663">
    <property type="component" value="Unassembled WGS sequence"/>
</dbReference>
<feature type="chain" id="PRO_5021196085" evidence="1">
    <location>
        <begin position="25"/>
        <end position="328"/>
    </location>
</feature>
<accession>A0A507R3M3</accession>
<dbReference type="SUPFAM" id="SSF51445">
    <property type="entry name" value="(Trans)glycosidases"/>
    <property type="match status" value="1"/>
</dbReference>
<reference evidence="2 3" key="1">
    <citation type="submission" date="2019-06" db="EMBL/GenBank/DDBJ databases">
        <title>Wine fermentation using esterase from Monascus purpureus.</title>
        <authorList>
            <person name="Geng C."/>
            <person name="Zhang Y."/>
        </authorList>
    </citation>
    <scope>NUCLEOTIDE SEQUENCE [LARGE SCALE GENOMIC DNA]</scope>
    <source>
        <strain evidence="2">HQ1</strain>
    </source>
</reference>
<comment type="caution">
    <text evidence="2">The sequence shown here is derived from an EMBL/GenBank/DDBJ whole genome shotgun (WGS) entry which is preliminary data.</text>
</comment>
<dbReference type="AlphaFoldDB" id="A0A507R3M3"/>
<evidence type="ECO:0000313" key="2">
    <source>
        <dbReference type="EMBL" id="TQB77489.1"/>
    </source>
</evidence>
<keyword evidence="3" id="KW-1185">Reference proteome</keyword>
<gene>
    <name evidence="2" type="ORF">MPDQ_000029</name>
</gene>
<dbReference type="Gene3D" id="3.20.20.80">
    <property type="entry name" value="Glycosidases"/>
    <property type="match status" value="1"/>
</dbReference>
<name>A0A507R3M3_MONPU</name>
<evidence type="ECO:0000313" key="3">
    <source>
        <dbReference type="Proteomes" id="UP000319663"/>
    </source>
</evidence>
<sequence>MASLLARISLSFGMLIANVGSSAAFNTPGVDIWCGKAYRSTNGSFEPGGWLDKPPQSTKPLLDLRVRPRVNLYTPGDVEGSFIIDAGISYTVGQPFEYDVLQRDWNPPHALAIEISILSSDGSGSVYSSPFLASVNSAENEVPFPLLDVPPSFDPYNVTLTAMMVPGGKQVYTASTLLYKLPYRTDGRNVAKLDSLYGGILVQDYLTGSHTWEAILPYSFYVSWDGWLEKSLNNVQKFKDQGYNILHIVPNAGLPNQAFNFTELDLFLDKCDEIGLWLMYDMRWTYKNLTAVEEQVDRLKSRKSMLLWYTGDEARWSGRSLGCSQARL</sequence>
<evidence type="ECO:0000256" key="1">
    <source>
        <dbReference type="SAM" id="SignalP"/>
    </source>
</evidence>
<keyword evidence="1" id="KW-0732">Signal</keyword>
<dbReference type="STRING" id="5098.A0A507R3M3"/>
<protein>
    <submittedName>
        <fullName evidence="2">Uncharacterized protein</fullName>
    </submittedName>
</protein>
<dbReference type="InterPro" id="IPR017853">
    <property type="entry name" value="GH"/>
</dbReference>